<dbReference type="GO" id="GO:0004609">
    <property type="term" value="F:phosphatidylserine decarboxylase activity"/>
    <property type="evidence" value="ECO:0007669"/>
    <property type="project" value="InterPro"/>
</dbReference>
<evidence type="ECO:0000256" key="1">
    <source>
        <dbReference type="ARBA" id="ARBA00022475"/>
    </source>
</evidence>
<organism evidence="11">
    <name type="scientific">marine sediment metagenome</name>
    <dbReference type="NCBI Taxonomy" id="412755"/>
    <lineage>
        <taxon>unclassified sequences</taxon>
        <taxon>metagenomes</taxon>
        <taxon>ecological metagenomes</taxon>
    </lineage>
</organism>
<keyword evidence="7" id="KW-0594">Phospholipid biosynthesis</keyword>
<keyword evidence="5" id="KW-0472">Membrane</keyword>
<keyword evidence="6" id="KW-0865">Zymogen</keyword>
<dbReference type="PANTHER" id="PTHR35809">
    <property type="entry name" value="ARCHAETIDYLSERINE DECARBOXYLASE PROENZYME-RELATED"/>
    <property type="match status" value="1"/>
</dbReference>
<dbReference type="GO" id="GO:0008654">
    <property type="term" value="P:phospholipid biosynthetic process"/>
    <property type="evidence" value="ECO:0007669"/>
    <property type="project" value="UniProtKB-KW"/>
</dbReference>
<keyword evidence="1" id="KW-1003">Cell membrane</keyword>
<evidence type="ECO:0000256" key="10">
    <source>
        <dbReference type="ARBA" id="ARBA00023317"/>
    </source>
</evidence>
<gene>
    <name evidence="11" type="ORF">S06H3_25202</name>
</gene>
<dbReference type="AlphaFoldDB" id="X1MKG3"/>
<dbReference type="EMBL" id="BARV01014437">
    <property type="protein sequence ID" value="GAI31778.1"/>
    <property type="molecule type" value="Genomic_DNA"/>
</dbReference>
<evidence type="ECO:0000256" key="4">
    <source>
        <dbReference type="ARBA" id="ARBA00023098"/>
    </source>
</evidence>
<dbReference type="InterPro" id="IPR003817">
    <property type="entry name" value="PS_Dcarbxylase"/>
</dbReference>
<keyword evidence="8" id="KW-0456">Lyase</keyword>
<evidence type="ECO:0000256" key="5">
    <source>
        <dbReference type="ARBA" id="ARBA00023136"/>
    </source>
</evidence>
<protein>
    <submittedName>
        <fullName evidence="11">Uncharacterized protein</fullName>
    </submittedName>
</protein>
<keyword evidence="9" id="KW-1208">Phospholipid metabolism</keyword>
<dbReference type="InterPro" id="IPR033175">
    <property type="entry name" value="PSD-A"/>
</dbReference>
<name>X1MKG3_9ZZZZ</name>
<evidence type="ECO:0000256" key="3">
    <source>
        <dbReference type="ARBA" id="ARBA00022793"/>
    </source>
</evidence>
<reference evidence="11" key="1">
    <citation type="journal article" date="2014" name="Front. Microbiol.">
        <title>High frequency of phylogenetically diverse reductive dehalogenase-homologous genes in deep subseafloor sedimentary metagenomes.</title>
        <authorList>
            <person name="Kawai M."/>
            <person name="Futagami T."/>
            <person name="Toyoda A."/>
            <person name="Takaki Y."/>
            <person name="Nishi S."/>
            <person name="Hori S."/>
            <person name="Arai W."/>
            <person name="Tsubouchi T."/>
            <person name="Morono Y."/>
            <person name="Uchiyama I."/>
            <person name="Ito T."/>
            <person name="Fujiyama A."/>
            <person name="Inagaki F."/>
            <person name="Takami H."/>
        </authorList>
    </citation>
    <scope>NUCLEOTIDE SEQUENCE</scope>
    <source>
        <strain evidence="11">Expedition CK06-06</strain>
    </source>
</reference>
<proteinExistence type="predicted"/>
<keyword evidence="3" id="KW-0210">Decarboxylase</keyword>
<sequence length="45" mass="5062">RARRILCYAKSGEKMNKGDRLGFIMFGSRTDVIFPPSVNVFVKVG</sequence>
<feature type="non-terminal residue" evidence="11">
    <location>
        <position position="45"/>
    </location>
</feature>
<evidence type="ECO:0000256" key="7">
    <source>
        <dbReference type="ARBA" id="ARBA00023209"/>
    </source>
</evidence>
<dbReference type="PANTHER" id="PTHR35809:SF1">
    <property type="entry name" value="ARCHAETIDYLSERINE DECARBOXYLASE PROENZYME-RELATED"/>
    <property type="match status" value="1"/>
</dbReference>
<evidence type="ECO:0000256" key="9">
    <source>
        <dbReference type="ARBA" id="ARBA00023264"/>
    </source>
</evidence>
<keyword evidence="2" id="KW-0444">Lipid biosynthesis</keyword>
<accession>X1MKG3</accession>
<feature type="non-terminal residue" evidence="11">
    <location>
        <position position="1"/>
    </location>
</feature>
<evidence type="ECO:0000256" key="2">
    <source>
        <dbReference type="ARBA" id="ARBA00022516"/>
    </source>
</evidence>
<comment type="caution">
    <text evidence="11">The sequence shown here is derived from an EMBL/GenBank/DDBJ whole genome shotgun (WGS) entry which is preliminary data.</text>
</comment>
<keyword evidence="10" id="KW-0670">Pyruvate</keyword>
<evidence type="ECO:0000256" key="8">
    <source>
        <dbReference type="ARBA" id="ARBA00023239"/>
    </source>
</evidence>
<evidence type="ECO:0000313" key="11">
    <source>
        <dbReference type="EMBL" id="GAI31778.1"/>
    </source>
</evidence>
<dbReference type="Pfam" id="PF02666">
    <property type="entry name" value="PS_Dcarbxylase"/>
    <property type="match status" value="1"/>
</dbReference>
<evidence type="ECO:0000256" key="6">
    <source>
        <dbReference type="ARBA" id="ARBA00023145"/>
    </source>
</evidence>
<keyword evidence="4" id="KW-0443">Lipid metabolism</keyword>